<accession>A0A0E9WV52</accession>
<name>A0A0E9WV52_ANGAN</name>
<evidence type="ECO:0000313" key="2">
    <source>
        <dbReference type="EMBL" id="JAH93420.1"/>
    </source>
</evidence>
<evidence type="ECO:0000256" key="1">
    <source>
        <dbReference type="SAM" id="Phobius"/>
    </source>
</evidence>
<organism evidence="2">
    <name type="scientific">Anguilla anguilla</name>
    <name type="common">European freshwater eel</name>
    <name type="synonym">Muraena anguilla</name>
    <dbReference type="NCBI Taxonomy" id="7936"/>
    <lineage>
        <taxon>Eukaryota</taxon>
        <taxon>Metazoa</taxon>
        <taxon>Chordata</taxon>
        <taxon>Craniata</taxon>
        <taxon>Vertebrata</taxon>
        <taxon>Euteleostomi</taxon>
        <taxon>Actinopterygii</taxon>
        <taxon>Neopterygii</taxon>
        <taxon>Teleostei</taxon>
        <taxon>Anguilliformes</taxon>
        <taxon>Anguillidae</taxon>
        <taxon>Anguilla</taxon>
    </lineage>
</organism>
<keyword evidence="1" id="KW-0472">Membrane</keyword>
<dbReference type="EMBL" id="GBXM01015157">
    <property type="protein sequence ID" value="JAH93420.1"/>
    <property type="molecule type" value="Transcribed_RNA"/>
</dbReference>
<sequence>MYYRNNTNAVFILQLFPTLYLRYIAGLYYVCVLCVTALVETKADTHTGPFWIRLVTPALKNESTQSRKINSLLKFWDCNCGWDKKKQHTQGPPV</sequence>
<dbReference type="AlphaFoldDB" id="A0A0E9WV52"/>
<feature type="transmembrane region" description="Helical" evidence="1">
    <location>
        <begin position="20"/>
        <end position="39"/>
    </location>
</feature>
<keyword evidence="1" id="KW-1133">Transmembrane helix</keyword>
<protein>
    <submittedName>
        <fullName evidence="2">Uncharacterized protein</fullName>
    </submittedName>
</protein>
<proteinExistence type="predicted"/>
<reference evidence="2" key="1">
    <citation type="submission" date="2014-11" db="EMBL/GenBank/DDBJ databases">
        <authorList>
            <person name="Amaro Gonzalez C."/>
        </authorList>
    </citation>
    <scope>NUCLEOTIDE SEQUENCE</scope>
</reference>
<keyword evidence="1" id="KW-0812">Transmembrane</keyword>
<reference evidence="2" key="2">
    <citation type="journal article" date="2015" name="Fish Shellfish Immunol.">
        <title>Early steps in the European eel (Anguilla anguilla)-Vibrio vulnificus interaction in the gills: Role of the RtxA13 toxin.</title>
        <authorList>
            <person name="Callol A."/>
            <person name="Pajuelo D."/>
            <person name="Ebbesson L."/>
            <person name="Teles M."/>
            <person name="MacKenzie S."/>
            <person name="Amaro C."/>
        </authorList>
    </citation>
    <scope>NUCLEOTIDE SEQUENCE</scope>
</reference>